<sequence length="223" mass="26200">MYENKTQYADLMLSNDINENPENISPEDYIVWFFNSEIEKRLSPEAFSEKPDDSNDEKTLSFGPRNKSFYYCMLPSAYFIFASAIVFSSFIIGAIDVETAFIPLLITILVFSLSIPSFVLWFNYSCVNRNATFHIRKNDNQFLYCDRNRQTEFNAKDIKTILHVYPGNSSFRTPWYAFEYLEINLKNEEPIYITCFMAEISDITFSLDLKHKTRNESFPKIKK</sequence>
<dbReference type="AlphaFoldDB" id="A0A644WXQ8"/>
<organism evidence="3">
    <name type="scientific">bioreactor metagenome</name>
    <dbReference type="NCBI Taxonomy" id="1076179"/>
    <lineage>
        <taxon>unclassified sequences</taxon>
        <taxon>metagenomes</taxon>
        <taxon>ecological metagenomes</taxon>
    </lineage>
</organism>
<feature type="transmembrane region" description="Helical" evidence="1">
    <location>
        <begin position="68"/>
        <end position="95"/>
    </location>
</feature>
<dbReference type="EMBL" id="VSSQ01001479">
    <property type="protein sequence ID" value="MPM08686.1"/>
    <property type="molecule type" value="Genomic_DNA"/>
</dbReference>
<keyword evidence="1" id="KW-0472">Membrane</keyword>
<feature type="transmembrane region" description="Helical" evidence="1">
    <location>
        <begin position="101"/>
        <end position="122"/>
    </location>
</feature>
<evidence type="ECO:0000259" key="2">
    <source>
        <dbReference type="Pfam" id="PF26566"/>
    </source>
</evidence>
<dbReference type="InterPro" id="IPR058916">
    <property type="entry name" value="PH_40"/>
</dbReference>
<keyword evidence="1" id="KW-1133">Transmembrane helix</keyword>
<feature type="domain" description="PH" evidence="2">
    <location>
        <begin position="65"/>
        <end position="203"/>
    </location>
</feature>
<evidence type="ECO:0000256" key="1">
    <source>
        <dbReference type="SAM" id="Phobius"/>
    </source>
</evidence>
<proteinExistence type="predicted"/>
<comment type="caution">
    <text evidence="3">The sequence shown here is derived from an EMBL/GenBank/DDBJ whole genome shotgun (WGS) entry which is preliminary data.</text>
</comment>
<evidence type="ECO:0000313" key="3">
    <source>
        <dbReference type="EMBL" id="MPM08686.1"/>
    </source>
</evidence>
<reference evidence="3" key="1">
    <citation type="submission" date="2019-08" db="EMBL/GenBank/DDBJ databases">
        <authorList>
            <person name="Kucharzyk K."/>
            <person name="Murdoch R.W."/>
            <person name="Higgins S."/>
            <person name="Loffler F."/>
        </authorList>
    </citation>
    <scope>NUCLEOTIDE SEQUENCE</scope>
</reference>
<keyword evidence="1" id="KW-0812">Transmembrane</keyword>
<dbReference type="Pfam" id="PF26566">
    <property type="entry name" value="PH_40"/>
    <property type="match status" value="1"/>
</dbReference>
<name>A0A644WXQ8_9ZZZZ</name>
<accession>A0A644WXQ8</accession>
<protein>
    <recommendedName>
        <fullName evidence="2">PH domain-containing protein</fullName>
    </recommendedName>
</protein>
<gene>
    <name evidence="3" type="ORF">SDC9_55000</name>
</gene>